<proteinExistence type="predicted"/>
<keyword evidence="2" id="KW-1185">Reference proteome</keyword>
<reference evidence="2" key="1">
    <citation type="submission" date="2016-10" db="EMBL/GenBank/DDBJ databases">
        <authorList>
            <person name="Varghese N."/>
            <person name="Submissions S."/>
        </authorList>
    </citation>
    <scope>NUCLEOTIDE SEQUENCE [LARGE SCALE GENOMIC DNA]</scope>
    <source>
        <strain evidence="2">DSM 1565</strain>
    </source>
</reference>
<gene>
    <name evidence="1" type="ORF">SAMN04488557_0034</name>
</gene>
<organism evidence="1 2">
    <name type="scientific">Hyphomicrobium facile</name>
    <dbReference type="NCBI Taxonomy" id="51670"/>
    <lineage>
        <taxon>Bacteria</taxon>
        <taxon>Pseudomonadati</taxon>
        <taxon>Pseudomonadota</taxon>
        <taxon>Alphaproteobacteria</taxon>
        <taxon>Hyphomicrobiales</taxon>
        <taxon>Hyphomicrobiaceae</taxon>
        <taxon>Hyphomicrobium</taxon>
    </lineage>
</organism>
<evidence type="ECO:0008006" key="3">
    <source>
        <dbReference type="Google" id="ProtNLM"/>
    </source>
</evidence>
<evidence type="ECO:0000313" key="1">
    <source>
        <dbReference type="EMBL" id="SFV25696.1"/>
    </source>
</evidence>
<dbReference type="STRING" id="51670.SAMN04488557_0034"/>
<dbReference type="RefSeq" id="WP_092862523.1">
    <property type="nucleotide sequence ID" value="NZ_FPCH01000001.1"/>
</dbReference>
<dbReference type="EMBL" id="FPCH01000001">
    <property type="protein sequence ID" value="SFV25696.1"/>
    <property type="molecule type" value="Genomic_DNA"/>
</dbReference>
<protein>
    <recommendedName>
        <fullName evidence="3">Universal stress protein family protein</fullName>
    </recommendedName>
</protein>
<dbReference type="Proteomes" id="UP000199423">
    <property type="component" value="Unassembled WGS sequence"/>
</dbReference>
<name>A0A1I7MTM8_9HYPH</name>
<dbReference type="AlphaFoldDB" id="A0A1I7MTM8"/>
<dbReference type="OrthoDB" id="7931399at2"/>
<evidence type="ECO:0000313" key="2">
    <source>
        <dbReference type="Proteomes" id="UP000199423"/>
    </source>
</evidence>
<accession>A0A1I7MTM8</accession>
<sequence length="285" mass="29905">MIAHVAEASELSGRVVLWLDPAADYPASRLEAPVLLAAAYGAEIETVVVSDGPAGDADGVPVRMVGHAARAEVSALVEHDRRFELLVARCRRAVDRAGAARGVTVRHTLAAGDAVDRISEMCDERGPWNIVALARMPASHSDSVIGTLLANVGGATGFLLCGEQRSAQSRVVVVVEDADRLPSMLRAAERLSAPRAPVHIVIAADTADGYADIEGQSRLLASESSLPIVFEDARPTFGVPGALTEFIARLRPSLTIAVFGGSALADGRELARASVVARTPILLVR</sequence>